<accession>A0A2P5CIR6</accession>
<evidence type="ECO:0000313" key="2">
    <source>
        <dbReference type="Proteomes" id="UP000237105"/>
    </source>
</evidence>
<proteinExistence type="predicted"/>
<evidence type="ECO:0000313" key="1">
    <source>
        <dbReference type="EMBL" id="PON60929.1"/>
    </source>
</evidence>
<dbReference type="AlphaFoldDB" id="A0A2P5CIR6"/>
<gene>
    <name evidence="1" type="ORF">PanWU01x14_148970</name>
</gene>
<name>A0A2P5CIR6_PARAD</name>
<keyword evidence="2" id="KW-1185">Reference proteome</keyword>
<protein>
    <submittedName>
        <fullName evidence="1">Uncharacterized protein</fullName>
    </submittedName>
</protein>
<sequence>MKAGVETSPTVVVRNKTAAPGVASSVSSGYGGQARRVQRRLEVRRINSSHGLHFSLMARDLGEEEKEVGGFI</sequence>
<dbReference type="Proteomes" id="UP000237105">
    <property type="component" value="Unassembled WGS sequence"/>
</dbReference>
<organism evidence="1 2">
    <name type="scientific">Parasponia andersonii</name>
    <name type="common">Sponia andersonii</name>
    <dbReference type="NCBI Taxonomy" id="3476"/>
    <lineage>
        <taxon>Eukaryota</taxon>
        <taxon>Viridiplantae</taxon>
        <taxon>Streptophyta</taxon>
        <taxon>Embryophyta</taxon>
        <taxon>Tracheophyta</taxon>
        <taxon>Spermatophyta</taxon>
        <taxon>Magnoliopsida</taxon>
        <taxon>eudicotyledons</taxon>
        <taxon>Gunneridae</taxon>
        <taxon>Pentapetalae</taxon>
        <taxon>rosids</taxon>
        <taxon>fabids</taxon>
        <taxon>Rosales</taxon>
        <taxon>Cannabaceae</taxon>
        <taxon>Parasponia</taxon>
    </lineage>
</organism>
<comment type="caution">
    <text evidence="1">The sequence shown here is derived from an EMBL/GenBank/DDBJ whole genome shotgun (WGS) entry which is preliminary data.</text>
</comment>
<dbReference type="EMBL" id="JXTB01000125">
    <property type="protein sequence ID" value="PON60929.1"/>
    <property type="molecule type" value="Genomic_DNA"/>
</dbReference>
<reference evidence="2" key="1">
    <citation type="submission" date="2016-06" db="EMBL/GenBank/DDBJ databases">
        <title>Parallel loss of symbiosis genes in relatives of nitrogen-fixing non-legume Parasponia.</title>
        <authorList>
            <person name="Van Velzen R."/>
            <person name="Holmer R."/>
            <person name="Bu F."/>
            <person name="Rutten L."/>
            <person name="Van Zeijl A."/>
            <person name="Liu W."/>
            <person name="Santuari L."/>
            <person name="Cao Q."/>
            <person name="Sharma T."/>
            <person name="Shen D."/>
            <person name="Roswanjaya Y."/>
            <person name="Wardhani T."/>
            <person name="Kalhor M.S."/>
            <person name="Jansen J."/>
            <person name="Van den Hoogen J."/>
            <person name="Gungor B."/>
            <person name="Hartog M."/>
            <person name="Hontelez J."/>
            <person name="Verver J."/>
            <person name="Yang W.-C."/>
            <person name="Schijlen E."/>
            <person name="Repin R."/>
            <person name="Schilthuizen M."/>
            <person name="Schranz E."/>
            <person name="Heidstra R."/>
            <person name="Miyata K."/>
            <person name="Fedorova E."/>
            <person name="Kohlen W."/>
            <person name="Bisseling T."/>
            <person name="Smit S."/>
            <person name="Geurts R."/>
        </authorList>
    </citation>
    <scope>NUCLEOTIDE SEQUENCE [LARGE SCALE GENOMIC DNA]</scope>
    <source>
        <strain evidence="2">cv. WU1-14</strain>
    </source>
</reference>